<feature type="transmembrane region" description="Helical" evidence="10">
    <location>
        <begin position="23"/>
        <end position="47"/>
    </location>
</feature>
<dbReference type="Proteomes" id="UP000694386">
    <property type="component" value="Unplaced"/>
</dbReference>
<evidence type="ECO:0000256" key="9">
    <source>
        <dbReference type="ARBA" id="ARBA00023224"/>
    </source>
</evidence>
<dbReference type="GO" id="GO:0005886">
    <property type="term" value="C:plasma membrane"/>
    <property type="evidence" value="ECO:0007669"/>
    <property type="project" value="UniProtKB-SubCell"/>
</dbReference>
<dbReference type="Ensembl" id="ENSCGRT00001029443.1">
    <property type="protein sequence ID" value="ENSCGRP00001025197.1"/>
    <property type="gene ID" value="ENSCGRG00001022873.1"/>
</dbReference>
<accession>A0A8C2MZ01</accession>
<name>A0A8C2MZ01_CRIGR</name>
<evidence type="ECO:0000256" key="7">
    <source>
        <dbReference type="ARBA" id="ARBA00023136"/>
    </source>
</evidence>
<evidence type="ECO:0000256" key="8">
    <source>
        <dbReference type="ARBA" id="ARBA00023170"/>
    </source>
</evidence>
<evidence type="ECO:0000313" key="12">
    <source>
        <dbReference type="Ensembl" id="ENSCGRP00001025197.1"/>
    </source>
</evidence>
<protein>
    <submittedName>
        <fullName evidence="12">Olfactory receptor family 2 subfamily T member 44</fullName>
    </submittedName>
</protein>
<keyword evidence="6 10" id="KW-1133">Transmembrane helix</keyword>
<evidence type="ECO:0000256" key="4">
    <source>
        <dbReference type="ARBA" id="ARBA00022692"/>
    </source>
</evidence>
<evidence type="ECO:0000259" key="11">
    <source>
        <dbReference type="PROSITE" id="PS50262"/>
    </source>
</evidence>
<dbReference type="Pfam" id="PF00001">
    <property type="entry name" value="7tm_1"/>
    <property type="match status" value="1"/>
</dbReference>
<evidence type="ECO:0000256" key="2">
    <source>
        <dbReference type="ARBA" id="ARBA00022475"/>
    </source>
</evidence>
<organism evidence="12 13">
    <name type="scientific">Cricetulus griseus</name>
    <name type="common">Chinese hamster</name>
    <name type="synonym">Cricetulus barabensis griseus</name>
    <dbReference type="NCBI Taxonomy" id="10029"/>
    <lineage>
        <taxon>Eukaryota</taxon>
        <taxon>Metazoa</taxon>
        <taxon>Chordata</taxon>
        <taxon>Craniata</taxon>
        <taxon>Vertebrata</taxon>
        <taxon>Euteleostomi</taxon>
        <taxon>Mammalia</taxon>
        <taxon>Eutheria</taxon>
        <taxon>Euarchontoglires</taxon>
        <taxon>Glires</taxon>
        <taxon>Rodentia</taxon>
        <taxon>Myomorpha</taxon>
        <taxon>Muroidea</taxon>
        <taxon>Cricetidae</taxon>
        <taxon>Cricetinae</taxon>
        <taxon>Cricetulus</taxon>
    </lineage>
</organism>
<reference evidence="12" key="2">
    <citation type="submission" date="2025-09" db="UniProtKB">
        <authorList>
            <consortium name="Ensembl"/>
        </authorList>
    </citation>
    <scope>IDENTIFICATION</scope>
</reference>
<dbReference type="GO" id="GO:0004984">
    <property type="term" value="F:olfactory receptor activity"/>
    <property type="evidence" value="ECO:0007669"/>
    <property type="project" value="InterPro"/>
</dbReference>
<evidence type="ECO:0000313" key="13">
    <source>
        <dbReference type="Proteomes" id="UP000694386"/>
    </source>
</evidence>
<feature type="transmembrane region" description="Helical" evidence="10">
    <location>
        <begin position="59"/>
        <end position="80"/>
    </location>
</feature>
<dbReference type="SUPFAM" id="SSF81321">
    <property type="entry name" value="Family A G protein-coupled receptor-like"/>
    <property type="match status" value="1"/>
</dbReference>
<dbReference type="InterPro" id="IPR017452">
    <property type="entry name" value="GPCR_Rhodpsn_7TM"/>
</dbReference>
<evidence type="ECO:0000256" key="5">
    <source>
        <dbReference type="ARBA" id="ARBA00022725"/>
    </source>
</evidence>
<dbReference type="GO" id="GO:0004930">
    <property type="term" value="F:G protein-coupled receptor activity"/>
    <property type="evidence" value="ECO:0007669"/>
    <property type="project" value="InterPro"/>
</dbReference>
<evidence type="ECO:0000256" key="3">
    <source>
        <dbReference type="ARBA" id="ARBA00022606"/>
    </source>
</evidence>
<keyword evidence="8" id="KW-0675">Receptor</keyword>
<dbReference type="Gene3D" id="1.20.1070.10">
    <property type="entry name" value="Rhodopsin 7-helix transmembrane proteins"/>
    <property type="match status" value="2"/>
</dbReference>
<comment type="subcellular location">
    <subcellularLocation>
        <location evidence="1">Cell membrane</location>
        <topology evidence="1">Multi-pass membrane protein</topology>
    </subcellularLocation>
</comment>
<dbReference type="PRINTS" id="PR00237">
    <property type="entry name" value="GPCRRHODOPSN"/>
</dbReference>
<dbReference type="InterPro" id="IPR000276">
    <property type="entry name" value="GPCR_Rhodpsn"/>
</dbReference>
<evidence type="ECO:0000256" key="10">
    <source>
        <dbReference type="SAM" id="Phobius"/>
    </source>
</evidence>
<keyword evidence="5" id="KW-0552">Olfaction</keyword>
<keyword evidence="3" id="KW-0716">Sensory transduction</keyword>
<reference evidence="12" key="1">
    <citation type="submission" date="2025-08" db="UniProtKB">
        <authorList>
            <consortium name="Ensembl"/>
        </authorList>
    </citation>
    <scope>IDENTIFICATION</scope>
</reference>
<dbReference type="Pfam" id="PF13853">
    <property type="entry name" value="7tm_4"/>
    <property type="match status" value="1"/>
</dbReference>
<feature type="transmembrane region" description="Helical" evidence="10">
    <location>
        <begin position="163"/>
        <end position="188"/>
    </location>
</feature>
<dbReference type="AlphaFoldDB" id="A0A8C2MZ01"/>
<keyword evidence="2" id="KW-1003">Cell membrane</keyword>
<evidence type="ECO:0000256" key="6">
    <source>
        <dbReference type="ARBA" id="ARBA00022989"/>
    </source>
</evidence>
<feature type="domain" description="G-protein coupled receptors family 1 profile" evidence="11">
    <location>
        <begin position="39"/>
        <end position="101"/>
    </location>
</feature>
<keyword evidence="7 10" id="KW-0472">Membrane</keyword>
<sequence>MDMGNAKAGFILLGLFNHTRAHLALFVLVLTVALNSMVGNALLLLLIHQDLRLHTPMYFLLRQLSLMDMMLVSTIVPQMAANYLMGKQSISTAGCGFQIFFTVTLGGGELTWGSWFLGAADGAIQAATTLSFQFCHGNEIDHFFGEAPVLLLLACGNISAFEVFMYICCVLMLLVPFSIILTSYGLILTTVFKIWSIEACKKAVDTCSSHLAVVGLFYGAVVSAFYTIVTPMLNPLIYSLQNSEVKGSLRKCVACCAPLSSRDALVCLDIGGCTKRKDIH</sequence>
<proteinExistence type="predicted"/>
<dbReference type="PANTHER" id="PTHR26453">
    <property type="entry name" value="OLFACTORY RECEPTOR"/>
    <property type="match status" value="1"/>
</dbReference>
<dbReference type="InterPro" id="IPR000725">
    <property type="entry name" value="Olfact_rcpt"/>
</dbReference>
<keyword evidence="4 10" id="KW-0812">Transmembrane</keyword>
<evidence type="ECO:0000256" key="1">
    <source>
        <dbReference type="ARBA" id="ARBA00004651"/>
    </source>
</evidence>
<feature type="transmembrane region" description="Helical" evidence="10">
    <location>
        <begin position="209"/>
        <end position="229"/>
    </location>
</feature>
<dbReference type="PROSITE" id="PS50262">
    <property type="entry name" value="G_PROTEIN_RECEP_F1_2"/>
    <property type="match status" value="1"/>
</dbReference>
<keyword evidence="9" id="KW-0807">Transducer</keyword>